<dbReference type="FunFam" id="3.40.50.720:FF:000157">
    <property type="entry name" value="Quinoid dihydropteridine reductase"/>
    <property type="match status" value="1"/>
</dbReference>
<keyword evidence="3" id="KW-0521">NADP</keyword>
<dbReference type="PANTHER" id="PTHR15104:SF0">
    <property type="entry name" value="DIHYDROPTERIDINE REDUCTASE"/>
    <property type="match status" value="1"/>
</dbReference>
<organism evidence="9 10">
    <name type="scientific">Paramecium primaurelia</name>
    <dbReference type="NCBI Taxonomy" id="5886"/>
    <lineage>
        <taxon>Eukaryota</taxon>
        <taxon>Sar</taxon>
        <taxon>Alveolata</taxon>
        <taxon>Ciliophora</taxon>
        <taxon>Intramacronucleata</taxon>
        <taxon>Oligohymenophorea</taxon>
        <taxon>Peniculida</taxon>
        <taxon>Parameciidae</taxon>
        <taxon>Paramecium</taxon>
    </lineage>
</organism>
<evidence type="ECO:0000256" key="6">
    <source>
        <dbReference type="ARBA" id="ARBA00039153"/>
    </source>
</evidence>
<evidence type="ECO:0000313" key="10">
    <source>
        <dbReference type="Proteomes" id="UP000688137"/>
    </source>
</evidence>
<dbReference type="AlphaFoldDB" id="A0A8S1N7J6"/>
<keyword evidence="4" id="KW-0560">Oxidoreductase</keyword>
<evidence type="ECO:0000256" key="8">
    <source>
        <dbReference type="ARBA" id="ARBA00041348"/>
    </source>
</evidence>
<proteinExistence type="inferred from homology"/>
<evidence type="ECO:0000313" key="9">
    <source>
        <dbReference type="EMBL" id="CAD8087099.1"/>
    </source>
</evidence>
<dbReference type="PANTHER" id="PTHR15104">
    <property type="entry name" value="DIHYDROPTERIDINE REDUCTASE"/>
    <property type="match status" value="1"/>
</dbReference>
<dbReference type="GO" id="GO:0070402">
    <property type="term" value="F:NADPH binding"/>
    <property type="evidence" value="ECO:0007669"/>
    <property type="project" value="TreeGrafter"/>
</dbReference>
<dbReference type="Proteomes" id="UP000688137">
    <property type="component" value="Unassembled WGS sequence"/>
</dbReference>
<gene>
    <name evidence="9" type="ORF">PPRIM_AZ9-3.1.T0780029</name>
</gene>
<sequence length="223" mass="24395">MKALIFGGSGSLGRSMVKVFKGWKLTNVDFNKNQECDDNIIIKNSNDIHFLKSELNTLDKFNCIICVAGGWTGGSIKDENVLQVYEDMNQKNVLPAFVCSHLATTQLSRQGLLIFTGAYSVFNAPTPSMIGYALAKTAVHTLAIQTAVSTHLPEDSAVITLLPETIDTPANRQAMPKEDFTKWANPDQIAGLVRSWAEGLNRPKNGAFVHLRVKNGSIAPDFL</sequence>
<keyword evidence="10" id="KW-1185">Reference proteome</keyword>
<evidence type="ECO:0000256" key="1">
    <source>
        <dbReference type="ARBA" id="ARBA00006484"/>
    </source>
</evidence>
<evidence type="ECO:0000256" key="7">
    <source>
        <dbReference type="ARBA" id="ARBA00039520"/>
    </source>
</evidence>
<keyword evidence="5" id="KW-0783">Tetrahydrobiopterin biosynthesis</keyword>
<reference evidence="9" key="1">
    <citation type="submission" date="2021-01" db="EMBL/GenBank/DDBJ databases">
        <authorList>
            <consortium name="Genoscope - CEA"/>
            <person name="William W."/>
        </authorList>
    </citation>
    <scope>NUCLEOTIDE SEQUENCE</scope>
</reference>
<evidence type="ECO:0000256" key="2">
    <source>
        <dbReference type="ARBA" id="ARBA00011738"/>
    </source>
</evidence>
<accession>A0A8S1N7J6</accession>
<dbReference type="GO" id="GO:0006559">
    <property type="term" value="P:L-phenylalanine catabolic process"/>
    <property type="evidence" value="ECO:0007669"/>
    <property type="project" value="TreeGrafter"/>
</dbReference>
<dbReference type="EC" id="1.5.1.34" evidence="6"/>
<dbReference type="OMA" id="WIEGTER"/>
<comment type="similarity">
    <text evidence="1">Belongs to the short-chain dehydrogenases/reductases (SDR) family.</text>
</comment>
<evidence type="ECO:0000256" key="4">
    <source>
        <dbReference type="ARBA" id="ARBA00023002"/>
    </source>
</evidence>
<dbReference type="GO" id="GO:0070404">
    <property type="term" value="F:NADH binding"/>
    <property type="evidence" value="ECO:0007669"/>
    <property type="project" value="TreeGrafter"/>
</dbReference>
<dbReference type="GO" id="GO:0004155">
    <property type="term" value="F:6,7-dihydropteridine reductase activity"/>
    <property type="evidence" value="ECO:0007669"/>
    <property type="project" value="UniProtKB-EC"/>
</dbReference>
<evidence type="ECO:0000256" key="5">
    <source>
        <dbReference type="ARBA" id="ARBA00023007"/>
    </source>
</evidence>
<protein>
    <recommendedName>
        <fullName evidence="7">Dihydropteridine reductase</fullName>
        <ecNumber evidence="6">1.5.1.34</ecNumber>
    </recommendedName>
    <alternativeName>
        <fullName evidence="8">Quinoid dihydropteridine reductase</fullName>
    </alternativeName>
</protein>
<dbReference type="GO" id="GO:0005737">
    <property type="term" value="C:cytoplasm"/>
    <property type="evidence" value="ECO:0007669"/>
    <property type="project" value="TreeGrafter"/>
</dbReference>
<name>A0A8S1N7J6_PARPR</name>
<comment type="caution">
    <text evidence="9">The sequence shown here is derived from an EMBL/GenBank/DDBJ whole genome shotgun (WGS) entry which is preliminary data.</text>
</comment>
<dbReference type="GO" id="GO:0006729">
    <property type="term" value="P:tetrahydrobiopterin biosynthetic process"/>
    <property type="evidence" value="ECO:0007669"/>
    <property type="project" value="UniProtKB-KW"/>
</dbReference>
<dbReference type="EMBL" id="CAJJDM010000081">
    <property type="protein sequence ID" value="CAD8087099.1"/>
    <property type="molecule type" value="Genomic_DNA"/>
</dbReference>
<evidence type="ECO:0000256" key="3">
    <source>
        <dbReference type="ARBA" id="ARBA00022857"/>
    </source>
</evidence>
<comment type="subunit">
    <text evidence="2">Homodimer.</text>
</comment>